<dbReference type="PROSITE" id="PS50082">
    <property type="entry name" value="WD_REPEATS_2"/>
    <property type="match status" value="2"/>
</dbReference>
<dbReference type="GO" id="GO:0016226">
    <property type="term" value="P:iron-sulfur cluster assembly"/>
    <property type="evidence" value="ECO:0007669"/>
    <property type="project" value="TreeGrafter"/>
</dbReference>
<dbReference type="GO" id="GO:0097361">
    <property type="term" value="C:cytosolic [4Fe-4S] assembly targeting complex"/>
    <property type="evidence" value="ECO:0007669"/>
    <property type="project" value="TreeGrafter"/>
</dbReference>
<dbReference type="AlphaFoldDB" id="A0A8S1R1W8"/>
<accession>A0A8S1R1W8</accession>
<dbReference type="PANTHER" id="PTHR19920">
    <property type="entry name" value="WD40 PROTEIN CIAO1"/>
    <property type="match status" value="1"/>
</dbReference>
<name>A0A8S1R1W8_9CILI</name>
<dbReference type="Pfam" id="PF00400">
    <property type="entry name" value="WD40"/>
    <property type="match status" value="3"/>
</dbReference>
<keyword evidence="3" id="KW-1185">Reference proteome</keyword>
<evidence type="ECO:0000313" key="2">
    <source>
        <dbReference type="EMBL" id="CAD8121344.1"/>
    </source>
</evidence>
<keyword evidence="1" id="KW-0853">WD repeat</keyword>
<organism evidence="2 3">
    <name type="scientific">Paramecium sonneborni</name>
    <dbReference type="NCBI Taxonomy" id="65129"/>
    <lineage>
        <taxon>Eukaryota</taxon>
        <taxon>Sar</taxon>
        <taxon>Alveolata</taxon>
        <taxon>Ciliophora</taxon>
        <taxon>Intramacronucleata</taxon>
        <taxon>Oligohymenophorea</taxon>
        <taxon>Peniculida</taxon>
        <taxon>Parameciidae</taxon>
        <taxon>Paramecium</taxon>
    </lineage>
</organism>
<proteinExistence type="predicted"/>
<dbReference type="EMBL" id="CAJJDN010000131">
    <property type="protein sequence ID" value="CAD8121344.1"/>
    <property type="molecule type" value="Genomic_DNA"/>
</dbReference>
<dbReference type="Proteomes" id="UP000692954">
    <property type="component" value="Unassembled WGS sequence"/>
</dbReference>
<comment type="caution">
    <text evidence="2">The sequence shown here is derived from an EMBL/GenBank/DDBJ whole genome shotgun (WGS) entry which is preliminary data.</text>
</comment>
<feature type="repeat" description="WD" evidence="1">
    <location>
        <begin position="82"/>
        <end position="112"/>
    </location>
</feature>
<evidence type="ECO:0000313" key="3">
    <source>
        <dbReference type="Proteomes" id="UP000692954"/>
    </source>
</evidence>
<evidence type="ECO:0000256" key="1">
    <source>
        <dbReference type="PROSITE-ProRule" id="PRU00221"/>
    </source>
</evidence>
<dbReference type="PANTHER" id="PTHR19920:SF0">
    <property type="entry name" value="CYTOSOLIC IRON-SULFUR PROTEIN ASSEMBLY PROTEIN CIAO1-RELATED"/>
    <property type="match status" value="1"/>
</dbReference>
<dbReference type="SMART" id="SM00320">
    <property type="entry name" value="WD40"/>
    <property type="match status" value="4"/>
</dbReference>
<reference evidence="2" key="1">
    <citation type="submission" date="2021-01" db="EMBL/GenBank/DDBJ databases">
        <authorList>
            <consortium name="Genoscope - CEA"/>
            <person name="William W."/>
        </authorList>
    </citation>
    <scope>NUCLEOTIDE SEQUENCE</scope>
</reference>
<dbReference type="InterPro" id="IPR001680">
    <property type="entry name" value="WD40_rpt"/>
</dbReference>
<protein>
    <submittedName>
        <fullName evidence="2">Uncharacterized protein</fullName>
    </submittedName>
</protein>
<feature type="repeat" description="WD" evidence="1">
    <location>
        <begin position="132"/>
        <end position="164"/>
    </location>
</feature>
<dbReference type="PROSITE" id="PS50294">
    <property type="entry name" value="WD_REPEATS_REGION"/>
    <property type="match status" value="1"/>
</dbReference>
<sequence>MNQQQQQACLSPQSFEYELLPQMTLPQQEWCYAISINYDNSLMVSASQFDIKIYKILIPQQQEDQSQATGTFKEIQFLKGYHTNYVTTLNFFKSQRNSFISGSTDSTIIIWSPLNNQSSTLKLNNWTATCKLNDHSSWITCIVVNPISDDFFISGSEDHTLKFWLCSEPNMESSNLSWSNIQTISDHNSCVQGLSINQEGNKLISCGDDDKQILIMEGSKKEIWQVKQKIHLEGSLMRLSFITNNIFAIQQQLKEYLQFYTKNQTSGEYLKSKLLPIQTESCAIYFPSIYVPSKNLLFHKNGYNVNLISFNLSASLTEWDCRLEQTIDFGENSTFGTISDNGELLITWDYKSSSIQFRQYKDKSQA</sequence>
<gene>
    <name evidence="2" type="ORF">PSON_ATCC_30995.1.T1310144</name>
</gene>
<dbReference type="OrthoDB" id="273771at2759"/>